<dbReference type="InParanoid" id="A0A2J7RB13"/>
<dbReference type="SUPFAM" id="SSF109993">
    <property type="entry name" value="VPS9 domain"/>
    <property type="match status" value="1"/>
</dbReference>
<evidence type="ECO:0000256" key="4">
    <source>
        <dbReference type="SAM" id="MobiDB-lite"/>
    </source>
</evidence>
<reference evidence="6 7" key="1">
    <citation type="submission" date="2017-12" db="EMBL/GenBank/DDBJ databases">
        <title>Hemimetabolous genomes reveal molecular basis of termite eusociality.</title>
        <authorList>
            <person name="Harrison M.C."/>
            <person name="Jongepier E."/>
            <person name="Robertson H.M."/>
            <person name="Arning N."/>
            <person name="Bitard-Feildel T."/>
            <person name="Chao H."/>
            <person name="Childers C.P."/>
            <person name="Dinh H."/>
            <person name="Doddapaneni H."/>
            <person name="Dugan S."/>
            <person name="Gowin J."/>
            <person name="Greiner C."/>
            <person name="Han Y."/>
            <person name="Hu H."/>
            <person name="Hughes D.S.T."/>
            <person name="Huylmans A.-K."/>
            <person name="Kemena C."/>
            <person name="Kremer L.P.M."/>
            <person name="Lee S.L."/>
            <person name="Lopez-Ezquerra A."/>
            <person name="Mallet L."/>
            <person name="Monroy-Kuhn J.M."/>
            <person name="Moser A."/>
            <person name="Murali S.C."/>
            <person name="Muzny D.M."/>
            <person name="Otani S."/>
            <person name="Piulachs M.-D."/>
            <person name="Poelchau M."/>
            <person name="Qu J."/>
            <person name="Schaub F."/>
            <person name="Wada-Katsumata A."/>
            <person name="Worley K.C."/>
            <person name="Xie Q."/>
            <person name="Ylla G."/>
            <person name="Poulsen M."/>
            <person name="Gibbs R.A."/>
            <person name="Schal C."/>
            <person name="Richards S."/>
            <person name="Belles X."/>
            <person name="Korb J."/>
            <person name="Bornberg-Bauer E."/>
        </authorList>
    </citation>
    <scope>NUCLEOTIDE SEQUENCE [LARGE SCALE GENOMIC DNA]</scope>
    <source>
        <tissue evidence="6">Whole body</tissue>
    </source>
</reference>
<dbReference type="InterPro" id="IPR057248">
    <property type="entry name" value="Alsin-like_PH"/>
</dbReference>
<evidence type="ECO:0000256" key="1">
    <source>
        <dbReference type="ARBA" id="ARBA00022658"/>
    </source>
</evidence>
<dbReference type="InterPro" id="IPR059093">
    <property type="entry name" value="HA_Alsin"/>
</dbReference>
<feature type="repeat" description="RCC1" evidence="3">
    <location>
        <begin position="486"/>
        <end position="537"/>
    </location>
</feature>
<dbReference type="InterPro" id="IPR003123">
    <property type="entry name" value="VPS9"/>
</dbReference>
<keyword evidence="1" id="KW-0344">Guanine-nucleotide releasing factor</keyword>
<dbReference type="InterPro" id="IPR051984">
    <property type="entry name" value="Alsin"/>
</dbReference>
<dbReference type="GO" id="GO:0031267">
    <property type="term" value="F:small GTPase binding"/>
    <property type="evidence" value="ECO:0007669"/>
    <property type="project" value="TreeGrafter"/>
</dbReference>
<dbReference type="OrthoDB" id="48314at2759"/>
<dbReference type="GO" id="GO:0005737">
    <property type="term" value="C:cytoplasm"/>
    <property type="evidence" value="ECO:0007669"/>
    <property type="project" value="TreeGrafter"/>
</dbReference>
<keyword evidence="7" id="KW-1185">Reference proteome</keyword>
<feature type="domain" description="VPS9" evidence="5">
    <location>
        <begin position="1422"/>
        <end position="1568"/>
    </location>
</feature>
<dbReference type="InterPro" id="IPR009091">
    <property type="entry name" value="RCC1/BLIP-II"/>
</dbReference>
<dbReference type="GO" id="GO:0005085">
    <property type="term" value="F:guanyl-nucleotide exchange factor activity"/>
    <property type="evidence" value="ECO:0007669"/>
    <property type="project" value="UniProtKB-KW"/>
</dbReference>
<dbReference type="Pfam" id="PF25383">
    <property type="entry name" value="PH_alsin"/>
    <property type="match status" value="1"/>
</dbReference>
<dbReference type="Pfam" id="PF25384">
    <property type="entry name" value="Alsin_RLD"/>
    <property type="match status" value="1"/>
</dbReference>
<evidence type="ECO:0000256" key="3">
    <source>
        <dbReference type="PROSITE-ProRule" id="PRU00235"/>
    </source>
</evidence>
<dbReference type="Gene3D" id="1.20.1050.80">
    <property type="entry name" value="VPS9 domain"/>
    <property type="match status" value="1"/>
</dbReference>
<dbReference type="InterPro" id="IPR037191">
    <property type="entry name" value="VPS9_dom_sf"/>
</dbReference>
<dbReference type="InterPro" id="IPR000408">
    <property type="entry name" value="Reg_chr_condens"/>
</dbReference>
<dbReference type="SMART" id="SM00698">
    <property type="entry name" value="MORN"/>
    <property type="match status" value="8"/>
</dbReference>
<evidence type="ECO:0000313" key="7">
    <source>
        <dbReference type="Proteomes" id="UP000235965"/>
    </source>
</evidence>
<dbReference type="Pfam" id="PF02204">
    <property type="entry name" value="VPS9"/>
    <property type="match status" value="1"/>
</dbReference>
<dbReference type="Gene3D" id="2.20.110.10">
    <property type="entry name" value="Histone H3 K4-specific methyltransferase SET7/9 N-terminal domain"/>
    <property type="match status" value="2"/>
</dbReference>
<feature type="region of interest" description="Disordered" evidence="4">
    <location>
        <begin position="237"/>
        <end position="305"/>
    </location>
</feature>
<dbReference type="Pfam" id="PF25389">
    <property type="entry name" value="DH_ALS2"/>
    <property type="match status" value="1"/>
</dbReference>
<protein>
    <submittedName>
        <fullName evidence="6">Alsin</fullName>
    </submittedName>
</protein>
<dbReference type="Proteomes" id="UP000235965">
    <property type="component" value="Unassembled WGS sequence"/>
</dbReference>
<dbReference type="GO" id="GO:0016197">
    <property type="term" value="P:endosomal transport"/>
    <property type="evidence" value="ECO:0007669"/>
    <property type="project" value="TreeGrafter"/>
</dbReference>
<feature type="compositionally biased region" description="Basic and acidic residues" evidence="4">
    <location>
        <begin position="265"/>
        <end position="288"/>
    </location>
</feature>
<organism evidence="6 7">
    <name type="scientific">Cryptotermes secundus</name>
    <dbReference type="NCBI Taxonomy" id="105785"/>
    <lineage>
        <taxon>Eukaryota</taxon>
        <taxon>Metazoa</taxon>
        <taxon>Ecdysozoa</taxon>
        <taxon>Arthropoda</taxon>
        <taxon>Hexapoda</taxon>
        <taxon>Insecta</taxon>
        <taxon>Pterygota</taxon>
        <taxon>Neoptera</taxon>
        <taxon>Polyneoptera</taxon>
        <taxon>Dictyoptera</taxon>
        <taxon>Blattodea</taxon>
        <taxon>Blattoidea</taxon>
        <taxon>Termitoidae</taxon>
        <taxon>Kalotermitidae</taxon>
        <taxon>Cryptotermitinae</taxon>
        <taxon>Cryptotermes</taxon>
    </lineage>
</organism>
<dbReference type="Pfam" id="PF00415">
    <property type="entry name" value="RCC1"/>
    <property type="match status" value="1"/>
</dbReference>
<dbReference type="FunCoup" id="A0A2J7RB13">
    <property type="interactions" value="268"/>
</dbReference>
<dbReference type="PANTHER" id="PTHR46089:SF2">
    <property type="entry name" value="ALSIN HOMOLOG"/>
    <property type="match status" value="1"/>
</dbReference>
<dbReference type="Pfam" id="PF02493">
    <property type="entry name" value="MORN"/>
    <property type="match status" value="8"/>
</dbReference>
<dbReference type="SUPFAM" id="SSF82185">
    <property type="entry name" value="Histone H3 K4-specific methyltransferase SET7/9 N-terminal domain"/>
    <property type="match status" value="2"/>
</dbReference>
<dbReference type="EMBL" id="NEVH01006564">
    <property type="protein sequence ID" value="PNF38027.1"/>
    <property type="molecule type" value="Genomic_DNA"/>
</dbReference>
<dbReference type="PROSITE" id="PS50012">
    <property type="entry name" value="RCC1_3"/>
    <property type="match status" value="2"/>
</dbReference>
<name>A0A2J7RB13_9NEOP</name>
<gene>
    <name evidence="6" type="ORF">B7P43_G02377</name>
</gene>
<dbReference type="InterPro" id="IPR011993">
    <property type="entry name" value="PH-like_dom_sf"/>
</dbReference>
<feature type="compositionally biased region" description="Polar residues" evidence="4">
    <location>
        <begin position="295"/>
        <end position="305"/>
    </location>
</feature>
<evidence type="ECO:0000259" key="5">
    <source>
        <dbReference type="PROSITE" id="PS51205"/>
    </source>
</evidence>
<dbReference type="Pfam" id="PF26202">
    <property type="entry name" value="HA_Alsin"/>
    <property type="match status" value="1"/>
</dbReference>
<evidence type="ECO:0000256" key="2">
    <source>
        <dbReference type="ARBA" id="ARBA00022737"/>
    </source>
</evidence>
<proteinExistence type="predicted"/>
<dbReference type="PROSITE" id="PS00626">
    <property type="entry name" value="RCC1_2"/>
    <property type="match status" value="2"/>
</dbReference>
<keyword evidence="2" id="KW-0677">Repeat</keyword>
<dbReference type="InterPro" id="IPR035899">
    <property type="entry name" value="DBL_dom_sf"/>
</dbReference>
<accession>A0A2J7RB13</accession>
<dbReference type="SUPFAM" id="SSF50985">
    <property type="entry name" value="RCC1/BLIP-II"/>
    <property type="match status" value="2"/>
</dbReference>
<dbReference type="PANTHER" id="PTHR46089">
    <property type="entry name" value="ALSIN HOMOLOG"/>
    <property type="match status" value="1"/>
</dbReference>
<sequence length="1568" mass="175356">MTEIHLWYGLDKLAINFEPSDLPKDIIKVCKINRHIFALTNSKSIYHSEMEPNGENKVIFTNTNISAIDIACNNKILYFVSDSGQVFKTDPEDLAIKEEIILKEDAKCCSHGYKTSGHRVKVKTVVAEECSCLYVTESGQLWMSGNQPKLGKHDEVPQRVTFFEKRYVISVACGANFSIALVYKPGHSVPDKGNSDTDDDNEDVFVSDCPICISSPTSQQSASDTCPLGLHVQQTSDEHCSTSSTSKGYTAEDKRSTDDSTSASTDEKTDGKDECSVAEKKLHLHSDGDDLPADESSQSIVEGSQNISRTVKTVQSDANEGNSECMKEEKKNEFFISTEAARQFLTRQLSWVSGYGSAGEDLVECAEASLALPSRIIKQNMSSVASLVYEGVKTVGDRGAILFRHMSGGSETSGSVPGGLAGCGSFEDLSAEDFIVAAPSITSSLRCEESFWSSSCGTSDRGEESEIGIAERVAAMAREGSRLLSTELWSWGDITHGQLGTGDTVKRDQPTIISRLTGIGVCRIACGHDHALAVSLDGRVFAWGRNDHNQVSHETQTDQSTPQQLSCSSERVRSIAAGDSHSVVITHGDNVYYFGRGSNKSLIKMDIPSLLGTESTQKQIFSSRHIIGCLNTSYLTSTAVKDLAIEQTFLEEMLLVHNSLIKPLQKKGAPVQETNVYDMLCVCHSEILSFACLNVQSLREYTDHRGHESGIIMIQHVDEYIHAYRNYLSAVCDVIALSGFMHIARLVDVPQKMFTVFHEHSKRNKKSQEAVVSCALLHPLKRLKSYKSTIQLLIHCNNKKHQSLEDKQAVERKLRDALVKWDQLYDEQEQKRNEADITRHFWESSGRIVELLRSPERRLIRESRSHSLSVLNSGRFSSHWFVLFTDVFVHVSGGNQNVHPLTTVWVDAIQDTDTVQNAIQLTMPEETLVVHTPTPHAKMEWFQSLQGAIKKSLQKNHSHVPPAVRTAKYVFTKHHLYKDAKYTGRWYSGKLQGPGKLEWPDGKVYVGQFQNSQMNGIGRMENPGISTYEGQWKDGQQDGYGIMKYTNGDVYEGHFKDGVAHGHGLQKQGHFMASVASVYIGEWVNGVKQGYGVMDDIVTGEKYLGYWSNNMKHGCGLIVTLDGIYYEGVFTQDVLTGHGIMVFEDGTHYEGEFRAAGVFSGKGTLIFNSGDRIEGALHGAWNEGVKITGTLHKNTATPPNQLNTKPSSFGKLCVAANQKWMAIFRQCYQQLGMPEPMGTKGAKTNVELQKVWEKVAVVINNSQQERGIPSSDQLDTIPQFGRDRLDKESYQELRLYLTKAFESQHHPLGRLLAEVTAAYTATYGGVRVHPLLLSHAVAELHSITARMYEVVRALFPALPVLGQELRLVESQEAELESEVVSAAALLHPFLLPRVHSALFVLYALHNKEEDDAYWKRLLKWNKQPDITLMAFLGIDQKFWMVPHHHLTREPPFSPLEDHLFNNAVEMLQQLKTTFSPLEKLLVIRRTFEQMTRAVQRELGTLYLWTMDDLFPVFHFVVVRSRILQLGSEIHFIEDFMEPYLQNGELGIMFTTLKACYYQILQEKNSMSN</sequence>
<dbReference type="Gene3D" id="1.20.900.10">
    <property type="entry name" value="Dbl homology (DH) domain"/>
    <property type="match status" value="1"/>
</dbReference>
<dbReference type="CDD" id="cd13269">
    <property type="entry name" value="PH_alsin"/>
    <property type="match status" value="1"/>
</dbReference>
<dbReference type="Gene3D" id="2.30.29.30">
    <property type="entry name" value="Pleckstrin-homology domain (PH domain)/Phosphotyrosine-binding domain (PTB)"/>
    <property type="match status" value="1"/>
</dbReference>
<dbReference type="Gene3D" id="2.130.10.30">
    <property type="entry name" value="Regulator of chromosome condensation 1/beta-lactamase-inhibitor protein II"/>
    <property type="match status" value="2"/>
</dbReference>
<dbReference type="SUPFAM" id="SSF48065">
    <property type="entry name" value="DBL homology domain (DH-domain)"/>
    <property type="match status" value="1"/>
</dbReference>
<comment type="caution">
    <text evidence="6">The sequence shown here is derived from an EMBL/GenBank/DDBJ whole genome shotgun (WGS) entry which is preliminary data.</text>
</comment>
<dbReference type="PROSITE" id="PS51205">
    <property type="entry name" value="VPS9"/>
    <property type="match status" value="1"/>
</dbReference>
<dbReference type="SUPFAM" id="SSF50729">
    <property type="entry name" value="PH domain-like"/>
    <property type="match status" value="1"/>
</dbReference>
<feature type="repeat" description="RCC1" evidence="3">
    <location>
        <begin position="538"/>
        <end position="588"/>
    </location>
</feature>
<dbReference type="InterPro" id="IPR003409">
    <property type="entry name" value="MORN"/>
</dbReference>
<evidence type="ECO:0000313" key="6">
    <source>
        <dbReference type="EMBL" id="PNF38027.1"/>
    </source>
</evidence>
<dbReference type="STRING" id="105785.A0A2J7RB13"/>